<reference evidence="5" key="1">
    <citation type="submission" date="2020-04" db="EMBL/GenBank/DDBJ databases">
        <authorList>
            <person name="Alioto T."/>
            <person name="Alioto T."/>
            <person name="Gomez Garrido J."/>
        </authorList>
    </citation>
    <scope>NUCLEOTIDE SEQUENCE</scope>
    <source>
        <strain evidence="5">A484AB</strain>
    </source>
</reference>
<accession>A0A7D9EEM1</accession>
<comment type="function">
    <text evidence="4">Essential component of the cytosolic iron-sulfur (Fe/S) protein assembly machinery. Required for the maturation of extramitochondrial Fe/S proteins.</text>
</comment>
<gene>
    <name evidence="5" type="ORF">PACLA_8A076320</name>
</gene>
<dbReference type="InterPro" id="IPR028608">
    <property type="entry name" value="CIAO1/Cia1"/>
</dbReference>
<keyword evidence="6" id="KW-1185">Reference proteome</keyword>
<evidence type="ECO:0000256" key="4">
    <source>
        <dbReference type="HAMAP-Rule" id="MF_03037"/>
    </source>
</evidence>
<dbReference type="InterPro" id="IPR020472">
    <property type="entry name" value="WD40_PAC1"/>
</dbReference>
<dbReference type="InterPro" id="IPR015943">
    <property type="entry name" value="WD40/YVTN_repeat-like_dom_sf"/>
</dbReference>
<evidence type="ECO:0000256" key="3">
    <source>
        <dbReference type="ARBA" id="ARBA00060126"/>
    </source>
</evidence>
<keyword evidence="2" id="KW-0677">Repeat</keyword>
<dbReference type="AlphaFoldDB" id="A0A7D9EEM1"/>
<dbReference type="OrthoDB" id="284782at2759"/>
<dbReference type="FunFam" id="2.130.10.10:FF:000136">
    <property type="entry name" value="Probable cytosolic iron-sulfur protein assembly protein CIAO1"/>
    <property type="match status" value="1"/>
</dbReference>
<organism evidence="5 6">
    <name type="scientific">Paramuricea clavata</name>
    <name type="common">Red gorgonian</name>
    <name type="synonym">Violescent sea-whip</name>
    <dbReference type="NCBI Taxonomy" id="317549"/>
    <lineage>
        <taxon>Eukaryota</taxon>
        <taxon>Metazoa</taxon>
        <taxon>Cnidaria</taxon>
        <taxon>Anthozoa</taxon>
        <taxon>Octocorallia</taxon>
        <taxon>Malacalcyonacea</taxon>
        <taxon>Plexauridae</taxon>
        <taxon>Paramuricea</taxon>
    </lineage>
</organism>
<dbReference type="PROSITE" id="PS50294">
    <property type="entry name" value="WD_REPEATS_REGION"/>
    <property type="match status" value="6"/>
</dbReference>
<evidence type="ECO:0000313" key="6">
    <source>
        <dbReference type="Proteomes" id="UP001152795"/>
    </source>
</evidence>
<dbReference type="SMART" id="SM00320">
    <property type="entry name" value="WD40"/>
    <property type="match status" value="7"/>
</dbReference>
<proteinExistence type="inferred from homology"/>
<keyword evidence="1" id="KW-0853">WD repeat</keyword>
<dbReference type="EMBL" id="CACRXK020006073">
    <property type="protein sequence ID" value="CAB4008272.1"/>
    <property type="molecule type" value="Genomic_DNA"/>
</dbReference>
<dbReference type="GO" id="GO:0097361">
    <property type="term" value="C:cytosolic [4Fe-4S] assembly targeting complex"/>
    <property type="evidence" value="ECO:0007669"/>
    <property type="project" value="InterPro"/>
</dbReference>
<dbReference type="GO" id="GO:0016226">
    <property type="term" value="P:iron-sulfur cluster assembly"/>
    <property type="evidence" value="ECO:0007669"/>
    <property type="project" value="UniProtKB-UniRule"/>
</dbReference>
<dbReference type="InterPro" id="IPR019775">
    <property type="entry name" value="WD40_repeat_CS"/>
</dbReference>
<comment type="similarity">
    <text evidence="4">Belongs to the WD repeat CIA1 family.</text>
</comment>
<dbReference type="Gene3D" id="2.130.10.10">
    <property type="entry name" value="YVTN repeat-like/Quinoprotein amine dehydrogenase"/>
    <property type="match status" value="1"/>
</dbReference>
<sequence length="340" mass="38399">MAKVLEVLENIASLKGHDGAVWCVAWNPSGTLLASCSADKKIRLWGKEDGKWICKTVLADAHERTIRSVSWSPCGNYISSASFDATTCIWSKKDDEFECIATLEGHENEVKSVSWCRSGQLLATCGRDKSVWIWEVQEDGEEYECASVLNSHTQDVKRVQWHPEREILASCSYDDTIKIYKEDDDDWVCFDTLEGHQSTVWGISFDRTGNFLVSCSDDKTCKIWKSYLPNNQEGIVTNGSDPKWKCVCTLSGYHRRTIYDVHWSKGSRTLIATASGDDSIHIFEKDPNVTDDNQPIFNLVAKREKAHEQDVNSISWHPTQSILASTSDDGTVKLWRVMEG</sequence>
<dbReference type="PANTHER" id="PTHR19920">
    <property type="entry name" value="WD40 PROTEIN CIAO1"/>
    <property type="match status" value="1"/>
</dbReference>
<evidence type="ECO:0000256" key="2">
    <source>
        <dbReference type="ARBA" id="ARBA00022737"/>
    </source>
</evidence>
<dbReference type="SUPFAM" id="SSF50978">
    <property type="entry name" value="WD40 repeat-like"/>
    <property type="match status" value="1"/>
</dbReference>
<name>A0A7D9EEM1_PARCT</name>
<dbReference type="CDD" id="cd00200">
    <property type="entry name" value="WD40"/>
    <property type="match status" value="1"/>
</dbReference>
<dbReference type="HAMAP" id="MF_03037">
    <property type="entry name" value="ciao1"/>
    <property type="match status" value="1"/>
</dbReference>
<dbReference type="Pfam" id="PF00400">
    <property type="entry name" value="WD40"/>
    <property type="match status" value="7"/>
</dbReference>
<evidence type="ECO:0000256" key="1">
    <source>
        <dbReference type="ARBA" id="ARBA00022574"/>
    </source>
</evidence>
<dbReference type="InterPro" id="IPR036322">
    <property type="entry name" value="WD40_repeat_dom_sf"/>
</dbReference>
<evidence type="ECO:0000313" key="5">
    <source>
        <dbReference type="EMBL" id="CAB4008272.1"/>
    </source>
</evidence>
<comment type="caution">
    <text evidence="5">The sequence shown here is derived from an EMBL/GenBank/DDBJ whole genome shotgun (WGS) entry which is preliminary data.</text>
</comment>
<dbReference type="PRINTS" id="PR00320">
    <property type="entry name" value="GPROTEINBRPT"/>
</dbReference>
<dbReference type="PROSITE" id="PS00678">
    <property type="entry name" value="WD_REPEATS_1"/>
    <property type="match status" value="1"/>
</dbReference>
<dbReference type="PROSITE" id="PS50082">
    <property type="entry name" value="WD_REPEATS_2"/>
    <property type="match status" value="6"/>
</dbReference>
<dbReference type="PANTHER" id="PTHR19920:SF0">
    <property type="entry name" value="CYTOSOLIC IRON-SULFUR PROTEIN ASSEMBLY PROTEIN CIAO1-RELATED"/>
    <property type="match status" value="1"/>
</dbReference>
<dbReference type="InterPro" id="IPR001680">
    <property type="entry name" value="WD40_rpt"/>
</dbReference>
<comment type="function">
    <text evidence="3">Key component of the cytosolic iron-sulfur protein assembly (CIA) complex, a multiprotein complex that mediates the incorporation of iron-sulfur cluster into extramitochondrial Fe/S proteins. As a CIA complex component, interacts specifically with CIAO2A or CIAO2B and MMS19 to assist different branches of iron-sulfur protein assembly, depending of its interactors. The complex CIAO1:CIAO2B:MMS19 binds to and facilitates the assembly of most cytosolic-nuclear Fe/S proteins. CIAO1:CIAO2A specifically matures ACO1 and stabilizes IREB2. Seems to specifically modulate the transactivation activity of WT1. As part of the mitotic spindle-associated MMXD complex it may play a role in chromosome segregation.</text>
</comment>
<protein>
    <recommendedName>
        <fullName evidence="4">Probable cytosolic iron-sulfur protein assembly protein CIAO1 homolog</fullName>
    </recommendedName>
</protein>
<dbReference type="Proteomes" id="UP001152795">
    <property type="component" value="Unassembled WGS sequence"/>
</dbReference>